<dbReference type="InterPro" id="IPR036220">
    <property type="entry name" value="UDP-Glc/GDP-Man_DH_C_sf"/>
</dbReference>
<dbReference type="Pfam" id="PF03721">
    <property type="entry name" value="UDPG_MGDP_dh_N"/>
    <property type="match status" value="1"/>
</dbReference>
<evidence type="ECO:0000313" key="6">
    <source>
        <dbReference type="EMBL" id="GGF04369.1"/>
    </source>
</evidence>
<reference evidence="7" key="1">
    <citation type="journal article" date="2019" name="Int. J. Syst. Evol. Microbiol.">
        <title>The Global Catalogue of Microorganisms (GCM) 10K type strain sequencing project: providing services to taxonomists for standard genome sequencing and annotation.</title>
        <authorList>
            <consortium name="The Broad Institute Genomics Platform"/>
            <consortium name="The Broad Institute Genome Sequencing Center for Infectious Disease"/>
            <person name="Wu L."/>
            <person name="Ma J."/>
        </authorList>
    </citation>
    <scope>NUCLEOTIDE SEQUENCE [LARGE SCALE GENOMIC DNA]</scope>
    <source>
        <strain evidence="7">CGMCC 1.15197</strain>
    </source>
</reference>
<dbReference type="RefSeq" id="WP_188812553.1">
    <property type="nucleotide sequence ID" value="NZ_BMHT01000002.1"/>
</dbReference>
<evidence type="ECO:0000313" key="7">
    <source>
        <dbReference type="Proteomes" id="UP000632273"/>
    </source>
</evidence>
<dbReference type="NCBIfam" id="TIGR03026">
    <property type="entry name" value="NDP-sugDHase"/>
    <property type="match status" value="1"/>
</dbReference>
<dbReference type="InterPro" id="IPR028359">
    <property type="entry name" value="UDP_ManNAc/GlcNAc_DH"/>
</dbReference>
<dbReference type="Pfam" id="PF03720">
    <property type="entry name" value="UDPG_MGDP_dh_C"/>
    <property type="match status" value="1"/>
</dbReference>
<dbReference type="InterPro" id="IPR017476">
    <property type="entry name" value="UDP-Glc/GDP-Man"/>
</dbReference>
<dbReference type="EMBL" id="BMHT01000002">
    <property type="protein sequence ID" value="GGF04369.1"/>
    <property type="molecule type" value="Genomic_DNA"/>
</dbReference>
<dbReference type="Proteomes" id="UP000632273">
    <property type="component" value="Unassembled WGS sequence"/>
</dbReference>
<evidence type="ECO:0000256" key="4">
    <source>
        <dbReference type="PIRNR" id="PIRNR000124"/>
    </source>
</evidence>
<dbReference type="SUPFAM" id="SSF48179">
    <property type="entry name" value="6-phosphogluconate dehydrogenase C-terminal domain-like"/>
    <property type="match status" value="1"/>
</dbReference>
<dbReference type="PANTHER" id="PTHR43491">
    <property type="entry name" value="UDP-N-ACETYL-D-MANNOSAMINE DEHYDROGENASE"/>
    <property type="match status" value="1"/>
</dbReference>
<dbReference type="InterPro" id="IPR001732">
    <property type="entry name" value="UDP-Glc/GDP-Man_DH_N"/>
</dbReference>
<keyword evidence="2" id="KW-0560">Oxidoreductase</keyword>
<comment type="caution">
    <text evidence="6">The sequence shown here is derived from an EMBL/GenBank/DDBJ whole genome shotgun (WGS) entry which is preliminary data.</text>
</comment>
<dbReference type="InterPro" id="IPR014026">
    <property type="entry name" value="UDP-Glc/GDP-Man_DH_dimer"/>
</dbReference>
<dbReference type="Gene3D" id="3.40.50.720">
    <property type="entry name" value="NAD(P)-binding Rossmann-like Domain"/>
    <property type="match status" value="2"/>
</dbReference>
<dbReference type="InterPro" id="IPR014027">
    <property type="entry name" value="UDP-Glc/GDP-Man_DH_C"/>
</dbReference>
<dbReference type="PIRSF" id="PIRSF000124">
    <property type="entry name" value="UDPglc_GDPman_dh"/>
    <property type="match status" value="1"/>
</dbReference>
<evidence type="ECO:0000259" key="5">
    <source>
        <dbReference type="SMART" id="SM00984"/>
    </source>
</evidence>
<evidence type="ECO:0000256" key="3">
    <source>
        <dbReference type="ARBA" id="ARBA00023027"/>
    </source>
</evidence>
<name>A0ABQ1TWR4_9BACT</name>
<dbReference type="InterPro" id="IPR008927">
    <property type="entry name" value="6-PGluconate_DH-like_C_sf"/>
</dbReference>
<dbReference type="InterPro" id="IPR036291">
    <property type="entry name" value="NAD(P)-bd_dom_sf"/>
</dbReference>
<keyword evidence="3" id="KW-0520">NAD</keyword>
<dbReference type="SMART" id="SM00984">
    <property type="entry name" value="UDPG_MGDP_dh_C"/>
    <property type="match status" value="1"/>
</dbReference>
<gene>
    <name evidence="6" type="primary">capL</name>
    <name evidence="6" type="ORF">GCM10011383_14350</name>
</gene>
<keyword evidence="7" id="KW-1185">Reference proteome</keyword>
<protein>
    <submittedName>
        <fullName evidence="6">UDP-N-acetyl-D-galactosamine dehydrogenase</fullName>
    </submittedName>
</protein>
<dbReference type="SUPFAM" id="SSF51735">
    <property type="entry name" value="NAD(P)-binding Rossmann-fold domains"/>
    <property type="match status" value="1"/>
</dbReference>
<dbReference type="PIRSF" id="PIRSF500136">
    <property type="entry name" value="UDP_ManNAc_DH"/>
    <property type="match status" value="1"/>
</dbReference>
<comment type="similarity">
    <text evidence="1 4">Belongs to the UDP-glucose/GDP-mannose dehydrogenase family.</text>
</comment>
<evidence type="ECO:0000256" key="2">
    <source>
        <dbReference type="ARBA" id="ARBA00023002"/>
    </source>
</evidence>
<dbReference type="PANTHER" id="PTHR43491:SF2">
    <property type="entry name" value="UDP-N-ACETYL-D-MANNOSAMINE DEHYDROGENASE"/>
    <property type="match status" value="1"/>
</dbReference>
<dbReference type="Pfam" id="PF00984">
    <property type="entry name" value="UDPG_MGDP_dh"/>
    <property type="match status" value="1"/>
</dbReference>
<proteinExistence type="inferred from homology"/>
<accession>A0ABQ1TWR4</accession>
<feature type="domain" description="UDP-glucose/GDP-mannose dehydrogenase C-terminal" evidence="5">
    <location>
        <begin position="320"/>
        <end position="421"/>
    </location>
</feature>
<organism evidence="6 7">
    <name type="scientific">Hymenobacter cavernae</name>
    <dbReference type="NCBI Taxonomy" id="2044852"/>
    <lineage>
        <taxon>Bacteria</taxon>
        <taxon>Pseudomonadati</taxon>
        <taxon>Bacteroidota</taxon>
        <taxon>Cytophagia</taxon>
        <taxon>Cytophagales</taxon>
        <taxon>Hymenobacteraceae</taxon>
        <taxon>Hymenobacter</taxon>
    </lineage>
</organism>
<sequence length="431" mass="48017">MYEQLLQKQAKLAVIGLGYVGLPIALEFARKLQVIGFDINAERIEMMRNNIDPSGELEVKDFEGCDITFTDSLDVLREAQFFIVAVPTPIDEHAMPDLKPLLGASGSVGKVLKQGDYVVFESTVYPGCTEEDCIPVLEKLSGLKFPTDFKVGYSPERINPGDKEHTLARIVKVVSGCDEESLDVIAKVYELVVTAGVHRASSIRVAEAAKIIENTQRDVNIALMNELSMIFDRMSINTYEVLEAAGTKWNFLRFSPGLVGGHCIGVDPYYLTYKAKELGYDAKVILSGRTTNDNMGAYIARKTVQMMIKQGKDVAKSKVLVMGATFKENVEDIRNSKVADVIQELRNFSVNVDIVDPHADSDELHHEYGFRLTAPENLGHDYDGVIVAVSHKPYTELDEAYFQSITSENAVLVDIKGLFRSRIQELQYWSL</sequence>
<evidence type="ECO:0000256" key="1">
    <source>
        <dbReference type="ARBA" id="ARBA00006601"/>
    </source>
</evidence>
<dbReference type="SUPFAM" id="SSF52413">
    <property type="entry name" value="UDP-glucose/GDP-mannose dehydrogenase C-terminal domain"/>
    <property type="match status" value="1"/>
</dbReference>